<feature type="domain" description="J" evidence="4">
    <location>
        <begin position="5"/>
        <end position="69"/>
    </location>
</feature>
<dbReference type="GO" id="GO:0003677">
    <property type="term" value="F:DNA binding"/>
    <property type="evidence" value="ECO:0007669"/>
    <property type="project" value="UniProtKB-KW"/>
</dbReference>
<protein>
    <submittedName>
        <fullName evidence="5">Curved DNA-binding protein</fullName>
    </submittedName>
</protein>
<evidence type="ECO:0000256" key="1">
    <source>
        <dbReference type="ARBA" id="ARBA00022490"/>
    </source>
</evidence>
<dbReference type="Proteomes" id="UP001244295">
    <property type="component" value="Unassembled WGS sequence"/>
</dbReference>
<keyword evidence="3" id="KW-0143">Chaperone</keyword>
<dbReference type="GO" id="GO:0051082">
    <property type="term" value="F:unfolded protein binding"/>
    <property type="evidence" value="ECO:0007669"/>
    <property type="project" value="InterPro"/>
</dbReference>
<dbReference type="SUPFAM" id="SSF46565">
    <property type="entry name" value="Chaperone J-domain"/>
    <property type="match status" value="1"/>
</dbReference>
<evidence type="ECO:0000313" key="6">
    <source>
        <dbReference type="Proteomes" id="UP001244295"/>
    </source>
</evidence>
<dbReference type="InterPro" id="IPR002939">
    <property type="entry name" value="DnaJ_C"/>
</dbReference>
<accession>A0AAW8DSX1</accession>
<reference evidence="5" key="1">
    <citation type="submission" date="2023-07" db="EMBL/GenBank/DDBJ databases">
        <title>Sorghum-associated microbial communities from plants grown in Nebraska, USA.</title>
        <authorList>
            <person name="Schachtman D."/>
        </authorList>
    </citation>
    <scope>NUCLEOTIDE SEQUENCE</scope>
    <source>
        <strain evidence="5">DS2795</strain>
    </source>
</reference>
<dbReference type="PANTHER" id="PTHR43096">
    <property type="entry name" value="DNAJ HOMOLOG 1, MITOCHONDRIAL-RELATED"/>
    <property type="match status" value="1"/>
</dbReference>
<evidence type="ECO:0000256" key="2">
    <source>
        <dbReference type="ARBA" id="ARBA00023125"/>
    </source>
</evidence>
<evidence type="ECO:0000313" key="5">
    <source>
        <dbReference type="EMBL" id="MDP9922579.1"/>
    </source>
</evidence>
<evidence type="ECO:0000256" key="3">
    <source>
        <dbReference type="ARBA" id="ARBA00023186"/>
    </source>
</evidence>
<dbReference type="Pfam" id="PF00226">
    <property type="entry name" value="DnaJ"/>
    <property type="match status" value="1"/>
</dbReference>
<sequence>MDFKDYYKTLGVERGATQDEVRKAYRKLARKYHPDVSKEADADKRMREINEANDVLRDKEKRAAYDQLVDHVARGGSPDGQFHPPPNWDEGFEFHRGRKQGPADHAEFSEFFSSVFGAAERRDAFRKNYRARGEDHHAAIEISLEDALKGSEREITLRGQEIDAQGRPEWKTRTFSVKIPAGVHPGQLIRLAGRGMPGQGGEAPGDLYLEVRIAPHAIYRIDGLDLYMTLPVTPSEGALGAKVQVPTPGGGVVEVTIPPNARNGLKLRLKERGFPGKPPGNLYLLIEIALPPANTEAARKAYEQLALAVPFDPRRHLGV</sequence>
<organism evidence="5 6">
    <name type="scientific">Variovorax boronicumulans</name>
    <dbReference type="NCBI Taxonomy" id="436515"/>
    <lineage>
        <taxon>Bacteria</taxon>
        <taxon>Pseudomonadati</taxon>
        <taxon>Pseudomonadota</taxon>
        <taxon>Betaproteobacteria</taxon>
        <taxon>Burkholderiales</taxon>
        <taxon>Comamonadaceae</taxon>
        <taxon>Variovorax</taxon>
    </lineage>
</organism>
<dbReference type="Pfam" id="PF01556">
    <property type="entry name" value="DnaJ_C"/>
    <property type="match status" value="1"/>
</dbReference>
<keyword evidence="1" id="KW-0963">Cytoplasm</keyword>
<dbReference type="InterPro" id="IPR008971">
    <property type="entry name" value="HSP40/DnaJ_pept-bd"/>
</dbReference>
<name>A0AAW8DSX1_9BURK</name>
<dbReference type="CDD" id="cd10747">
    <property type="entry name" value="DnaJ_C"/>
    <property type="match status" value="1"/>
</dbReference>
<proteinExistence type="predicted"/>
<dbReference type="GO" id="GO:0042026">
    <property type="term" value="P:protein refolding"/>
    <property type="evidence" value="ECO:0007669"/>
    <property type="project" value="TreeGrafter"/>
</dbReference>
<dbReference type="PANTHER" id="PTHR43096:SF52">
    <property type="entry name" value="DNAJ HOMOLOG 1, MITOCHONDRIAL-RELATED"/>
    <property type="match status" value="1"/>
</dbReference>
<dbReference type="AlphaFoldDB" id="A0AAW8DSX1"/>
<dbReference type="EMBL" id="JAUSRR010000003">
    <property type="protein sequence ID" value="MDP9922579.1"/>
    <property type="molecule type" value="Genomic_DNA"/>
</dbReference>
<dbReference type="InterPro" id="IPR036869">
    <property type="entry name" value="J_dom_sf"/>
</dbReference>
<dbReference type="FunFam" id="2.60.260.20:FF:000008">
    <property type="entry name" value="Curved DNA-binding protein"/>
    <property type="match status" value="1"/>
</dbReference>
<gene>
    <name evidence="5" type="ORF">J2W25_001600</name>
</gene>
<dbReference type="RefSeq" id="WP_307636200.1">
    <property type="nucleotide sequence ID" value="NZ_JAUSRR010000003.1"/>
</dbReference>
<dbReference type="Gene3D" id="1.10.287.110">
    <property type="entry name" value="DnaJ domain"/>
    <property type="match status" value="1"/>
</dbReference>
<dbReference type="PRINTS" id="PR00625">
    <property type="entry name" value="JDOMAIN"/>
</dbReference>
<dbReference type="GO" id="GO:0005737">
    <property type="term" value="C:cytoplasm"/>
    <property type="evidence" value="ECO:0007669"/>
    <property type="project" value="TreeGrafter"/>
</dbReference>
<dbReference type="CDD" id="cd06257">
    <property type="entry name" value="DnaJ"/>
    <property type="match status" value="1"/>
</dbReference>
<dbReference type="InterPro" id="IPR001623">
    <property type="entry name" value="DnaJ_domain"/>
</dbReference>
<dbReference type="Gene3D" id="2.60.260.20">
    <property type="entry name" value="Urease metallochaperone UreE, N-terminal domain"/>
    <property type="match status" value="2"/>
</dbReference>
<dbReference type="PROSITE" id="PS50076">
    <property type="entry name" value="DNAJ_2"/>
    <property type="match status" value="1"/>
</dbReference>
<keyword evidence="2 5" id="KW-0238">DNA-binding</keyword>
<dbReference type="SUPFAM" id="SSF49493">
    <property type="entry name" value="HSP40/DnaJ peptide-binding domain"/>
    <property type="match status" value="2"/>
</dbReference>
<evidence type="ECO:0000259" key="4">
    <source>
        <dbReference type="PROSITE" id="PS50076"/>
    </source>
</evidence>
<comment type="caution">
    <text evidence="5">The sequence shown here is derived from an EMBL/GenBank/DDBJ whole genome shotgun (WGS) entry which is preliminary data.</text>
</comment>
<dbReference type="SMART" id="SM00271">
    <property type="entry name" value="DnaJ"/>
    <property type="match status" value="1"/>
</dbReference>